<organism evidence="13 14">
    <name type="scientific">Spongiibacter thalassae</name>
    <dbReference type="NCBI Taxonomy" id="2721624"/>
    <lineage>
        <taxon>Bacteria</taxon>
        <taxon>Pseudomonadati</taxon>
        <taxon>Pseudomonadota</taxon>
        <taxon>Gammaproteobacteria</taxon>
        <taxon>Cellvibrionales</taxon>
        <taxon>Spongiibacteraceae</taxon>
        <taxon>Spongiibacter</taxon>
    </lineage>
</organism>
<keyword evidence="6" id="KW-0808">Transferase</keyword>
<keyword evidence="5" id="KW-0444">Lipid biosynthesis</keyword>
<dbReference type="Pfam" id="PF03007">
    <property type="entry name" value="WS_DGAT_cat"/>
    <property type="match status" value="1"/>
</dbReference>
<sequence>MKQLSAMDSVFVYNESSRTPLHISSVSIYDPPGEGESSVRFKDVLQRYEERLDRSPVFRRKLSRVVFDLDTPYWIEDPDFDLEYHVRHIALPSPGDWRQLCILIARLHSRPLDLGRPPWEAYVIEGLDNINGLPKGSWAVFSKTHHAAIDGSTGSQMGEALHDIEPKPVLSKTIDKWMPESEPGHFSKLGKAYIKLFKTPKQVSALVRHAVKSRSEEVRELLKGAEQDHDLKVRTRFNGNVSPHRVFGGLRMELAQLKAIKNAAGNCTLNDVMLSIVGGTMRHYLSEKGELPDSSLVSLVPISTRTKDNVNAEGGNEASTMNVSLRTDIADPLERARAINEDAVRSKVYAQAIGIERISTVIDSIPTSLMSLGMRVAADTGLQSKAPMPHTTVTNVPGPQFPLYFCGAKVSLAMGLGCLMDGQGLFHTVTSYNGYASLTFVSCRKIMDDPEFYHQCINRSLQEHIDAVDVLATTTRKKESA</sequence>
<accession>A0ABX1G9V2</accession>
<evidence type="ECO:0000256" key="7">
    <source>
        <dbReference type="ARBA" id="ARBA00022798"/>
    </source>
</evidence>
<evidence type="ECO:0000256" key="4">
    <source>
        <dbReference type="ARBA" id="ARBA00013244"/>
    </source>
</evidence>
<keyword evidence="8" id="KW-0443">Lipid metabolism</keyword>
<dbReference type="Pfam" id="PF06974">
    <property type="entry name" value="WS_DGAT_C"/>
    <property type="match status" value="1"/>
</dbReference>
<evidence type="ECO:0000256" key="5">
    <source>
        <dbReference type="ARBA" id="ARBA00022516"/>
    </source>
</evidence>
<evidence type="ECO:0000256" key="6">
    <source>
        <dbReference type="ARBA" id="ARBA00022679"/>
    </source>
</evidence>
<comment type="catalytic activity">
    <reaction evidence="10">
        <text>an acyl-CoA + a 1,2-diacyl-sn-glycerol = a triacyl-sn-glycerol + CoA</text>
        <dbReference type="Rhea" id="RHEA:10868"/>
        <dbReference type="ChEBI" id="CHEBI:17815"/>
        <dbReference type="ChEBI" id="CHEBI:57287"/>
        <dbReference type="ChEBI" id="CHEBI:58342"/>
        <dbReference type="ChEBI" id="CHEBI:64615"/>
        <dbReference type="EC" id="2.3.1.20"/>
    </reaction>
</comment>
<keyword evidence="7" id="KW-0319">Glycerol metabolism</keyword>
<dbReference type="PANTHER" id="PTHR31650">
    <property type="entry name" value="O-ACYLTRANSFERASE (WSD1-LIKE) FAMILY PROTEIN"/>
    <property type="match status" value="1"/>
</dbReference>
<dbReference type="PANTHER" id="PTHR31650:SF1">
    <property type="entry name" value="WAX ESTER SYNTHASE_DIACYLGLYCEROL ACYLTRANSFERASE 4-RELATED"/>
    <property type="match status" value="1"/>
</dbReference>
<dbReference type="NCBIfam" id="TIGR02946">
    <property type="entry name" value="acyl_WS_DGAT"/>
    <property type="match status" value="1"/>
</dbReference>
<dbReference type="InterPro" id="IPR045034">
    <property type="entry name" value="O-acyltransferase_WSD1-like"/>
</dbReference>
<protein>
    <recommendedName>
        <fullName evidence="4">diacylglycerol O-acyltransferase</fullName>
        <ecNumber evidence="4">2.3.1.20</ecNumber>
    </recommendedName>
</protein>
<dbReference type="InterPro" id="IPR009721">
    <property type="entry name" value="O-acyltransferase_WSD1_C"/>
</dbReference>
<feature type="domain" description="O-acyltransferase WSD1-like N-terminal" evidence="11">
    <location>
        <begin position="4"/>
        <end position="273"/>
    </location>
</feature>
<comment type="caution">
    <text evidence="13">The sequence shown here is derived from an EMBL/GenBank/DDBJ whole genome shotgun (WGS) entry which is preliminary data.</text>
</comment>
<evidence type="ECO:0000313" key="13">
    <source>
        <dbReference type="EMBL" id="NKI15928.1"/>
    </source>
</evidence>
<dbReference type="RefSeq" id="WP_168448482.1">
    <property type="nucleotide sequence ID" value="NZ_JAAWWK010000001.1"/>
</dbReference>
<comment type="pathway">
    <text evidence="1">Glycerolipid metabolism; triacylglycerol biosynthesis.</text>
</comment>
<dbReference type="EC" id="2.3.1.20" evidence="4"/>
<proteinExistence type="inferred from homology"/>
<evidence type="ECO:0000256" key="1">
    <source>
        <dbReference type="ARBA" id="ARBA00004771"/>
    </source>
</evidence>
<keyword evidence="14" id="KW-1185">Reference proteome</keyword>
<evidence type="ECO:0000256" key="8">
    <source>
        <dbReference type="ARBA" id="ARBA00023098"/>
    </source>
</evidence>
<name>A0ABX1G9V2_9GAMM</name>
<evidence type="ECO:0000256" key="10">
    <source>
        <dbReference type="ARBA" id="ARBA00048109"/>
    </source>
</evidence>
<evidence type="ECO:0000256" key="2">
    <source>
        <dbReference type="ARBA" id="ARBA00005189"/>
    </source>
</evidence>
<dbReference type="EMBL" id="JAAWWK010000001">
    <property type="protein sequence ID" value="NKI15928.1"/>
    <property type="molecule type" value="Genomic_DNA"/>
</dbReference>
<gene>
    <name evidence="13" type="ORF">HCU74_00720</name>
</gene>
<feature type="domain" description="O-acyltransferase WSD1 C-terminal" evidence="12">
    <location>
        <begin position="315"/>
        <end position="463"/>
    </location>
</feature>
<evidence type="ECO:0000259" key="12">
    <source>
        <dbReference type="Pfam" id="PF06974"/>
    </source>
</evidence>
<evidence type="ECO:0000256" key="9">
    <source>
        <dbReference type="ARBA" id="ARBA00023315"/>
    </source>
</evidence>
<dbReference type="SUPFAM" id="SSF52777">
    <property type="entry name" value="CoA-dependent acyltransferases"/>
    <property type="match status" value="1"/>
</dbReference>
<comment type="similarity">
    <text evidence="3">Belongs to the long-chain O-acyltransferase family.</text>
</comment>
<comment type="pathway">
    <text evidence="2">Lipid metabolism.</text>
</comment>
<keyword evidence="9" id="KW-0012">Acyltransferase</keyword>
<evidence type="ECO:0000313" key="14">
    <source>
        <dbReference type="Proteomes" id="UP000765845"/>
    </source>
</evidence>
<dbReference type="InterPro" id="IPR014292">
    <property type="entry name" value="Acyl_transf_WS/DGAT"/>
</dbReference>
<evidence type="ECO:0000259" key="11">
    <source>
        <dbReference type="Pfam" id="PF03007"/>
    </source>
</evidence>
<evidence type="ECO:0000256" key="3">
    <source>
        <dbReference type="ARBA" id="ARBA00009587"/>
    </source>
</evidence>
<dbReference type="Proteomes" id="UP000765845">
    <property type="component" value="Unassembled WGS sequence"/>
</dbReference>
<dbReference type="InterPro" id="IPR004255">
    <property type="entry name" value="O-acyltransferase_WSD1_N"/>
</dbReference>
<reference evidence="13 14" key="1">
    <citation type="submission" date="2020-04" db="EMBL/GenBank/DDBJ databases">
        <authorList>
            <person name="Yoon J."/>
        </authorList>
    </citation>
    <scope>NUCLEOTIDE SEQUENCE [LARGE SCALE GENOMIC DNA]</scope>
    <source>
        <strain evidence="13 14">KMU-166</strain>
    </source>
</reference>